<dbReference type="RefSeq" id="WP_304276318.1">
    <property type="nucleotide sequence ID" value="NZ_QFQZ01000018.1"/>
</dbReference>
<feature type="transmembrane region" description="Helical" evidence="1">
    <location>
        <begin position="31"/>
        <end position="51"/>
    </location>
</feature>
<sequence>MQTLGLAAALAWPLPMIVALFLVLRDRGLKFRPVWAVMCFVGVGAFWMEQATGRWGFIPWAINLLPGSQPGFYKATIPAGAFAVMLVLFLRARKRAAARTAPGGS</sequence>
<proteinExistence type="predicted"/>
<keyword evidence="1" id="KW-1133">Transmembrane helix</keyword>
<evidence type="ECO:0000313" key="3">
    <source>
        <dbReference type="Proteomes" id="UP000249393"/>
    </source>
</evidence>
<keyword evidence="1" id="KW-0472">Membrane</keyword>
<evidence type="ECO:0000313" key="2">
    <source>
        <dbReference type="EMBL" id="PZR35153.1"/>
    </source>
</evidence>
<evidence type="ECO:0000256" key="1">
    <source>
        <dbReference type="SAM" id="Phobius"/>
    </source>
</evidence>
<gene>
    <name evidence="2" type="ORF">DI526_07865</name>
</gene>
<keyword evidence="1" id="KW-0812">Transmembrane</keyword>
<feature type="transmembrane region" description="Helical" evidence="1">
    <location>
        <begin position="6"/>
        <end position="24"/>
    </location>
</feature>
<reference evidence="2 3" key="1">
    <citation type="submission" date="2017-08" db="EMBL/GenBank/DDBJ databases">
        <title>Infants hospitalized years apart are colonized by the same room-sourced microbial strains.</title>
        <authorList>
            <person name="Brooks B."/>
            <person name="Olm M.R."/>
            <person name="Firek B.A."/>
            <person name="Baker R."/>
            <person name="Thomas B.C."/>
            <person name="Morowitz M.J."/>
            <person name="Banfield J.F."/>
        </authorList>
    </citation>
    <scope>NUCLEOTIDE SEQUENCE [LARGE SCALE GENOMIC DNA]</scope>
    <source>
        <strain evidence="2">S2_003_000_R2_4</strain>
    </source>
</reference>
<comment type="caution">
    <text evidence="2">The sequence shown here is derived from an EMBL/GenBank/DDBJ whole genome shotgun (WGS) entry which is preliminary data.</text>
</comment>
<feature type="transmembrane region" description="Helical" evidence="1">
    <location>
        <begin position="71"/>
        <end position="90"/>
    </location>
</feature>
<dbReference type="EMBL" id="QFQZ01000018">
    <property type="protein sequence ID" value="PZR35153.1"/>
    <property type="molecule type" value="Genomic_DNA"/>
</dbReference>
<dbReference type="AlphaFoldDB" id="A0A2W5VBF2"/>
<dbReference type="Proteomes" id="UP000249393">
    <property type="component" value="Unassembled WGS sequence"/>
</dbReference>
<organism evidence="2 3">
    <name type="scientific">Caulobacter segnis</name>
    <dbReference type="NCBI Taxonomy" id="88688"/>
    <lineage>
        <taxon>Bacteria</taxon>
        <taxon>Pseudomonadati</taxon>
        <taxon>Pseudomonadota</taxon>
        <taxon>Alphaproteobacteria</taxon>
        <taxon>Caulobacterales</taxon>
        <taxon>Caulobacteraceae</taxon>
        <taxon>Caulobacter</taxon>
    </lineage>
</organism>
<name>A0A2W5VBF2_9CAUL</name>
<accession>A0A2W5VBF2</accession>
<protein>
    <submittedName>
        <fullName evidence="2">Uncharacterized protein</fullName>
    </submittedName>
</protein>